<dbReference type="PANTHER" id="PTHR42755:SF1">
    <property type="entry name" value="3-DEOXY-D-MANNO-OCTULOSONIC ACID TRANSFERASE, MITOCHONDRIAL-RELATED"/>
    <property type="match status" value="1"/>
</dbReference>
<protein>
    <submittedName>
        <fullName evidence="3">3-deoxy-D-manno-octulosonic acid transferase</fullName>
        <ecNumber evidence="3">2.4.99.12</ecNumber>
    </submittedName>
</protein>
<dbReference type="GO" id="GO:0005886">
    <property type="term" value="C:plasma membrane"/>
    <property type="evidence" value="ECO:0007669"/>
    <property type="project" value="TreeGrafter"/>
</dbReference>
<evidence type="ECO:0000259" key="2">
    <source>
        <dbReference type="Pfam" id="PF04413"/>
    </source>
</evidence>
<organism evidence="3">
    <name type="scientific">termite gut metagenome</name>
    <dbReference type="NCBI Taxonomy" id="433724"/>
    <lineage>
        <taxon>unclassified sequences</taxon>
        <taxon>metagenomes</taxon>
        <taxon>organismal metagenomes</taxon>
    </lineage>
</organism>
<gene>
    <name evidence="3" type="ORF">EZS27_001800</name>
</gene>
<comment type="caution">
    <text evidence="3">The sequence shown here is derived from an EMBL/GenBank/DDBJ whole genome shotgun (WGS) entry which is preliminary data.</text>
</comment>
<proteinExistence type="predicted"/>
<dbReference type="Gene3D" id="3.40.50.11720">
    <property type="entry name" value="3-Deoxy-D-manno-octulosonic-acid transferase, N-terminal domain"/>
    <property type="match status" value="1"/>
</dbReference>
<name>A0A5J4SYK9_9ZZZZ</name>
<keyword evidence="1 3" id="KW-0808">Transferase</keyword>
<dbReference type="EC" id="2.4.99.12" evidence="3"/>
<dbReference type="InterPro" id="IPR039901">
    <property type="entry name" value="Kdotransferase"/>
</dbReference>
<dbReference type="InterPro" id="IPR007507">
    <property type="entry name" value="Glycos_transf_N"/>
</dbReference>
<dbReference type="GO" id="GO:0009245">
    <property type="term" value="P:lipid A biosynthetic process"/>
    <property type="evidence" value="ECO:0007669"/>
    <property type="project" value="TreeGrafter"/>
</dbReference>
<dbReference type="Gene3D" id="3.40.50.2000">
    <property type="entry name" value="Glycogen Phosphorylase B"/>
    <property type="match status" value="1"/>
</dbReference>
<dbReference type="InterPro" id="IPR038107">
    <property type="entry name" value="Glycos_transf_N_sf"/>
</dbReference>
<dbReference type="AlphaFoldDB" id="A0A5J4SYK9"/>
<evidence type="ECO:0000256" key="1">
    <source>
        <dbReference type="ARBA" id="ARBA00022679"/>
    </source>
</evidence>
<feature type="domain" description="3-deoxy-D-manno-octulosonic-acid transferase N-terminal" evidence="2">
    <location>
        <begin position="42"/>
        <end position="204"/>
    </location>
</feature>
<reference evidence="3" key="1">
    <citation type="submission" date="2019-03" db="EMBL/GenBank/DDBJ databases">
        <title>Single cell metagenomics reveals metabolic interactions within the superorganism composed of flagellate Streblomastix strix and complex community of Bacteroidetes bacteria on its surface.</title>
        <authorList>
            <person name="Treitli S.C."/>
            <person name="Kolisko M."/>
            <person name="Husnik F."/>
            <person name="Keeling P."/>
            <person name="Hampl V."/>
        </authorList>
    </citation>
    <scope>NUCLEOTIDE SEQUENCE</scope>
    <source>
        <strain evidence="3">STM</strain>
    </source>
</reference>
<dbReference type="SUPFAM" id="SSF53756">
    <property type="entry name" value="UDP-Glycosyltransferase/glycogen phosphorylase"/>
    <property type="match status" value="1"/>
</dbReference>
<dbReference type="GO" id="GO:0043842">
    <property type="term" value="F:Kdo transferase activity"/>
    <property type="evidence" value="ECO:0007669"/>
    <property type="project" value="UniProtKB-EC"/>
</dbReference>
<dbReference type="Pfam" id="PF04413">
    <property type="entry name" value="Glycos_transf_N"/>
    <property type="match status" value="1"/>
</dbReference>
<keyword evidence="3" id="KW-0328">Glycosyltransferase</keyword>
<accession>A0A5J4SYK9</accession>
<sequence length="406" mass="47390">MFYNIGIFLYDVAVHIAALFNSKPRRMIKGHRIVYKLLRLQVKKDVRYIWFHAASLGEFEQGRPLMEAIRIRHPEYKIMLTFFSPSGYEVRKSYKGADVICYLPFDKICNVKKFLNIVHPCMAFFIKYEFWRNYLDELNKRHIPTYSVSSIFRKDQIFFKWYGSKYRNVLKNFSYLFVQNEISQKHLAQLGITRILVVGDTRFDRVLQIREEAQRLPLVEKFKGQTVTLVAGSSWEPDEDLIIEYFNTHPEIKLILAPHVVNEHHLIEIINKLKRPYVCYTHADEESVREADCLIINCYGLLSSIYRYGEVAYIGGGFGTGIHNTLEAAVYSIPVLFGPKYQKFREAMELVEAEGGYSINNYDELHTLLDRLFSDNRFLKNTGTNAGNYVTKNSGATNKILDMINF</sequence>
<evidence type="ECO:0000313" key="3">
    <source>
        <dbReference type="EMBL" id="KAA6350812.1"/>
    </source>
</evidence>
<dbReference type="PANTHER" id="PTHR42755">
    <property type="entry name" value="3-DEOXY-MANNO-OCTULOSONATE CYTIDYLYLTRANSFERASE"/>
    <property type="match status" value="1"/>
</dbReference>
<dbReference type="EMBL" id="SNRY01000022">
    <property type="protein sequence ID" value="KAA6350812.1"/>
    <property type="molecule type" value="Genomic_DNA"/>
</dbReference>